<evidence type="ECO:0000256" key="2">
    <source>
        <dbReference type="PROSITE-ProRule" id="PRU00302"/>
    </source>
</evidence>
<evidence type="ECO:0000313" key="5">
    <source>
        <dbReference type="EMBL" id="CAG2212061.1"/>
    </source>
</evidence>
<dbReference type="SUPFAM" id="SSF57535">
    <property type="entry name" value="Complement control module/SCR domain"/>
    <property type="match status" value="1"/>
</dbReference>
<evidence type="ECO:0000256" key="1">
    <source>
        <dbReference type="ARBA" id="ARBA00023157"/>
    </source>
</evidence>
<keyword evidence="1 2" id="KW-1015">Disulfide bond</keyword>
<proteinExistence type="predicted"/>
<dbReference type="AlphaFoldDB" id="A0A8S3S527"/>
<dbReference type="InterPro" id="IPR035976">
    <property type="entry name" value="Sushi/SCR/CCP_sf"/>
</dbReference>
<protein>
    <recommendedName>
        <fullName evidence="4">Sushi domain-containing protein</fullName>
    </recommendedName>
</protein>
<keyword evidence="3" id="KW-0732">Signal</keyword>
<feature type="disulfide bond" evidence="2">
    <location>
        <begin position="157"/>
        <end position="200"/>
    </location>
</feature>
<evidence type="ECO:0000259" key="4">
    <source>
        <dbReference type="PROSITE" id="PS50923"/>
    </source>
</evidence>
<dbReference type="PROSITE" id="PS50923">
    <property type="entry name" value="SUSHI"/>
    <property type="match status" value="1"/>
</dbReference>
<feature type="domain" description="Sushi" evidence="4">
    <location>
        <begin position="155"/>
        <end position="214"/>
    </location>
</feature>
<keyword evidence="6" id="KW-1185">Reference proteome</keyword>
<organism evidence="5 6">
    <name type="scientific">Mytilus edulis</name>
    <name type="common">Blue mussel</name>
    <dbReference type="NCBI Taxonomy" id="6550"/>
    <lineage>
        <taxon>Eukaryota</taxon>
        <taxon>Metazoa</taxon>
        <taxon>Spiralia</taxon>
        <taxon>Lophotrochozoa</taxon>
        <taxon>Mollusca</taxon>
        <taxon>Bivalvia</taxon>
        <taxon>Autobranchia</taxon>
        <taxon>Pteriomorphia</taxon>
        <taxon>Mytilida</taxon>
        <taxon>Mytiloidea</taxon>
        <taxon>Mytilidae</taxon>
        <taxon>Mytilinae</taxon>
        <taxon>Mytilus</taxon>
    </lineage>
</organism>
<gene>
    <name evidence="5" type="ORF">MEDL_26054</name>
</gene>
<keyword evidence="2" id="KW-0768">Sushi</keyword>
<evidence type="ECO:0000256" key="3">
    <source>
        <dbReference type="SAM" id="SignalP"/>
    </source>
</evidence>
<comment type="caution">
    <text evidence="2">Lacks conserved residue(s) required for the propagation of feature annotation.</text>
</comment>
<dbReference type="OrthoDB" id="547680at2759"/>
<feature type="chain" id="PRO_5035763436" description="Sushi domain-containing protein" evidence="3">
    <location>
        <begin position="21"/>
        <end position="366"/>
    </location>
</feature>
<feature type="signal peptide" evidence="3">
    <location>
        <begin position="1"/>
        <end position="20"/>
    </location>
</feature>
<evidence type="ECO:0000313" key="6">
    <source>
        <dbReference type="Proteomes" id="UP000683360"/>
    </source>
</evidence>
<accession>A0A8S3S527</accession>
<name>A0A8S3S527_MYTED</name>
<dbReference type="InterPro" id="IPR000436">
    <property type="entry name" value="Sushi_SCR_CCP_dom"/>
</dbReference>
<sequence length="366" mass="41050">MKEVTSLLLLQSVMLTCSWSLDDVCDADDSKCQNPQILTPGEITYGQCYHHAALRRLLKVSFLACLKECMKTSTCSNVSYRRDWKMCDINGNINSEVEIVQELGCFSSNISSWSKNLVGKCSTHTCAEGYKCVLKGEVITCVIACKYQVEEIHFMDCTGRPFAVNAELDEPFGLSRDVGRGMKYTCTKSIKMIGTPFAVCHKTGQWKSMFICGGRLRKMLIHVKENLDTSNTELCGQFIGPAVSGQIIVTSCNTLPKGQIVKLRNEPNDIHIMKCDKRIPVIEDISKSEGFTLLIVRELDTPAGYVKLQLVYNTVPCTSTDFKLLLSSIGIHKCFKIDKFERIVLFDFLMEPSTSLIFRDKQQACC</sequence>
<comment type="caution">
    <text evidence="5">The sequence shown here is derived from an EMBL/GenBank/DDBJ whole genome shotgun (WGS) entry which is preliminary data.</text>
</comment>
<dbReference type="Proteomes" id="UP000683360">
    <property type="component" value="Unassembled WGS sequence"/>
</dbReference>
<dbReference type="EMBL" id="CAJPWZ010001286">
    <property type="protein sequence ID" value="CAG2212061.1"/>
    <property type="molecule type" value="Genomic_DNA"/>
</dbReference>
<reference evidence="5" key="1">
    <citation type="submission" date="2021-03" db="EMBL/GenBank/DDBJ databases">
        <authorList>
            <person name="Bekaert M."/>
        </authorList>
    </citation>
    <scope>NUCLEOTIDE SEQUENCE</scope>
</reference>